<dbReference type="Proteomes" id="UP000266720">
    <property type="component" value="Chromosome"/>
</dbReference>
<gene>
    <name evidence="1" type="ORF">TCARB_0148</name>
</gene>
<dbReference type="AlphaFoldDB" id="A0A3G1A4B2"/>
<name>A0A3G1A4B2_9CREN</name>
<protein>
    <submittedName>
        <fullName evidence="1">Uncharacterized protein</fullName>
    </submittedName>
</protein>
<dbReference type="STRING" id="697581.TCARB_0148"/>
<evidence type="ECO:0000313" key="1">
    <source>
        <dbReference type="EMBL" id="AJB41226.1"/>
    </source>
</evidence>
<organism evidence="1 2">
    <name type="scientific">Thermofilum adornatum 1505</name>
    <dbReference type="NCBI Taxonomy" id="697581"/>
    <lineage>
        <taxon>Archaea</taxon>
        <taxon>Thermoproteota</taxon>
        <taxon>Thermoprotei</taxon>
        <taxon>Thermofilales</taxon>
        <taxon>Thermofilaceae</taxon>
        <taxon>Thermofilum</taxon>
    </lineage>
</organism>
<sequence>MDAIIEIGIEYLSTTVWRKKLKKKDSVATTERVIFRYFM</sequence>
<evidence type="ECO:0000313" key="2">
    <source>
        <dbReference type="Proteomes" id="UP000266720"/>
    </source>
</evidence>
<dbReference type="EMBL" id="CP007493">
    <property type="protein sequence ID" value="AJB41226.1"/>
    <property type="molecule type" value="Genomic_DNA"/>
</dbReference>
<accession>A0A3G1A4B2</accession>
<dbReference type="KEGG" id="tcb:TCARB_0148"/>
<reference evidence="2" key="1">
    <citation type="book" date="2010" name="EXTREMOPHILES" publisher="0:0-0">
        <title>Complete genome sequences of ten hyperthermophilic archaea reveal their metabolic capabilities and possible ecological roles.</title>
        <editorList>
            <person name="?"/>
        </editorList>
        <authorList>
            <person name="Ravin N.V."/>
            <person name="Mardanov A.V."/>
            <person name="Bonch-Osmolovskaya E.A."/>
            <person name="Skryabin K.G."/>
        </authorList>
    </citation>
    <scope>NUCLEOTIDE SEQUENCE [LARGE SCALE GENOMIC DNA]</scope>
    <source>
        <strain evidence="2">1505</strain>
    </source>
</reference>
<proteinExistence type="predicted"/>